<keyword evidence="2" id="KW-1185">Reference proteome</keyword>
<dbReference type="STRING" id="743721.Psesu_2083"/>
<dbReference type="Gene3D" id="3.30.530.20">
    <property type="match status" value="1"/>
</dbReference>
<reference evidence="1 2" key="1">
    <citation type="submission" date="2011-01" db="EMBL/GenBank/DDBJ databases">
        <title>Complete sequence of Pseudoxanthomonas suwonensis 11-1.</title>
        <authorList>
            <consortium name="US DOE Joint Genome Institute"/>
            <person name="Lucas S."/>
            <person name="Copeland A."/>
            <person name="Lapidus A."/>
            <person name="Cheng J.-F."/>
            <person name="Goodwin L."/>
            <person name="Pitluck S."/>
            <person name="Teshima H."/>
            <person name="Detter J.C."/>
            <person name="Han C."/>
            <person name="Tapia R."/>
            <person name="Land M."/>
            <person name="Hauser L."/>
            <person name="Kyrpides N."/>
            <person name="Ivanova N."/>
            <person name="Ovchinnikova G."/>
            <person name="Siebers A.K."/>
            <person name="Allgaier M."/>
            <person name="Thelen M.P."/>
            <person name="Hugenholtz P."/>
            <person name="Gladden J."/>
            <person name="Woyke T."/>
        </authorList>
    </citation>
    <scope>NUCLEOTIDE SEQUENCE [LARGE SCALE GENOMIC DNA]</scope>
    <source>
        <strain evidence="2">11-1</strain>
    </source>
</reference>
<dbReference type="eggNOG" id="COG5637">
    <property type="taxonomic scope" value="Bacteria"/>
</dbReference>
<name>E6WUD5_PSEUU</name>
<dbReference type="OrthoDB" id="5999049at2"/>
<gene>
    <name evidence="1" type="ordered locus">Psesu_2083</name>
</gene>
<dbReference type="RefSeq" id="WP_013535747.1">
    <property type="nucleotide sequence ID" value="NC_014924.1"/>
</dbReference>
<dbReference type="AlphaFoldDB" id="E6WUD5"/>
<dbReference type="InterPro" id="IPR023393">
    <property type="entry name" value="START-like_dom_sf"/>
</dbReference>
<evidence type="ECO:0008006" key="3">
    <source>
        <dbReference type="Google" id="ProtNLM"/>
    </source>
</evidence>
<protein>
    <recommendedName>
        <fullName evidence="3">SRPBCC family protein</fullName>
    </recommendedName>
</protein>
<evidence type="ECO:0000313" key="1">
    <source>
        <dbReference type="EMBL" id="ADV27919.1"/>
    </source>
</evidence>
<dbReference type="KEGG" id="psu:Psesu_2083"/>
<evidence type="ECO:0000313" key="2">
    <source>
        <dbReference type="Proteomes" id="UP000008632"/>
    </source>
</evidence>
<proteinExistence type="predicted"/>
<accession>E6WUD5</accession>
<dbReference type="EMBL" id="CP002446">
    <property type="protein sequence ID" value="ADV27919.1"/>
    <property type="molecule type" value="Genomic_DNA"/>
</dbReference>
<sequence>MNGATARNPGRPTLRIQRSLAFQADGPRILDAWCDPGVQARILAGAADPAGSSGDATLWEIRVPLGQKPQVRLHLDARDATSARHRAEGDGGFQLRSRLATLPARGRPGTEVSLEVELHADGFLTGLLSRRADPAPLLLAGQALRRLREWVEAGNIHPAASSPQGGGDGSG</sequence>
<dbReference type="Proteomes" id="UP000008632">
    <property type="component" value="Chromosome"/>
</dbReference>
<dbReference type="HOGENOM" id="CLU_1561607_0_0_6"/>
<dbReference type="SUPFAM" id="SSF55961">
    <property type="entry name" value="Bet v1-like"/>
    <property type="match status" value="1"/>
</dbReference>
<organism evidence="1 2">
    <name type="scientific">Pseudoxanthomonas suwonensis (strain 11-1)</name>
    <dbReference type="NCBI Taxonomy" id="743721"/>
    <lineage>
        <taxon>Bacteria</taxon>
        <taxon>Pseudomonadati</taxon>
        <taxon>Pseudomonadota</taxon>
        <taxon>Gammaproteobacteria</taxon>
        <taxon>Lysobacterales</taxon>
        <taxon>Lysobacteraceae</taxon>
        <taxon>Pseudoxanthomonas</taxon>
    </lineage>
</organism>